<dbReference type="GeneID" id="106157475"/>
<keyword evidence="2" id="KW-1185">Reference proteome</keyword>
<sequence length="626" mass="69870">MASEENDDDWKMKEFLKSTKSVRGGYRVGAGRPKKYVGMDRKEVRKMYRRMQRNASIQLPSSYTQPWQREKSRLGLISDSQFIQHLLNLSQNLSENGRQHGLSSNLAPPISHLSSTCQDEDSIVDNDSSTGNIQRTNLQTRMMPLKHRQATPSISLSRFVYDDFDAARIEMEKDNDGFVKYLLKLHYRHCVEGDEMNYSDLGGSESEAAEMEDIQQQDAHQDKDCRNEHVEPQVDNRNTQDEVLDLSTVRVKKEGERTLDNLYTKTWSNQRMEDQSMSATQKVDMDTRHTDSVNRSANYNKKLVFINAVDPASKNTANVTASTAAPAVATATSGYLSQQLSTSKLSQPVSSMVDQVGFPVMMATGIGSYASVNQAIPLLAIPTSFSPNIPSGTAAWSVPVNNYSNSSQSSSSNITMSGTADSPSGLPSSVTVRELIYGDHTGQRGRRRKTQWTHYTPHLSTSHPAMATAAVDTPSNATYDSVHQGPVSTARTAHSAPTSAFTATERSALSQIDTAKTRDVPLKQKSKIVQYQLMHPGKERVTKSGVTFCEFRFTDRHLVQPKVRGYGGKKLSSVPKRYSPRKRQEPIPGTCKFKLDKETGDLVRKERTWMPPIVQDEQGIVLRVMR</sequence>
<dbReference type="KEGG" id="lak:106157475"/>
<feature type="region of interest" description="Disordered" evidence="1">
    <location>
        <begin position="407"/>
        <end position="428"/>
    </location>
</feature>
<dbReference type="InParanoid" id="A0A2R2MJY7"/>
<organism evidence="2 3">
    <name type="scientific">Lingula anatina</name>
    <name type="common">Brachiopod</name>
    <name type="synonym">Lingula unguis</name>
    <dbReference type="NCBI Taxonomy" id="7574"/>
    <lineage>
        <taxon>Eukaryota</taxon>
        <taxon>Metazoa</taxon>
        <taxon>Spiralia</taxon>
        <taxon>Lophotrochozoa</taxon>
        <taxon>Brachiopoda</taxon>
        <taxon>Linguliformea</taxon>
        <taxon>Lingulata</taxon>
        <taxon>Lingulida</taxon>
        <taxon>Linguloidea</taxon>
        <taxon>Lingulidae</taxon>
        <taxon>Lingula</taxon>
    </lineage>
</organism>
<gene>
    <name evidence="3" type="primary">LOC106157475</name>
</gene>
<accession>A0A2R2MJY7</accession>
<dbReference type="Proteomes" id="UP000085678">
    <property type="component" value="Unplaced"/>
</dbReference>
<evidence type="ECO:0000256" key="1">
    <source>
        <dbReference type="SAM" id="MobiDB-lite"/>
    </source>
</evidence>
<dbReference type="RefSeq" id="XP_023930510.1">
    <property type="nucleotide sequence ID" value="XM_024074742.1"/>
</dbReference>
<dbReference type="AlphaFoldDB" id="A0A2R2MJY7"/>
<protein>
    <submittedName>
        <fullName evidence="3">Uncharacterized protein LOC106157475</fullName>
    </submittedName>
</protein>
<evidence type="ECO:0000313" key="3">
    <source>
        <dbReference type="RefSeq" id="XP_023930510.1"/>
    </source>
</evidence>
<reference evidence="3" key="1">
    <citation type="submission" date="2025-08" db="UniProtKB">
        <authorList>
            <consortium name="RefSeq"/>
        </authorList>
    </citation>
    <scope>IDENTIFICATION</scope>
    <source>
        <tissue evidence="3">Gonads</tissue>
    </source>
</reference>
<feature type="compositionally biased region" description="Polar residues" evidence="1">
    <location>
        <begin position="414"/>
        <end position="428"/>
    </location>
</feature>
<name>A0A2R2MJY7_LINAN</name>
<evidence type="ECO:0000313" key="2">
    <source>
        <dbReference type="Proteomes" id="UP000085678"/>
    </source>
</evidence>
<dbReference type="OrthoDB" id="8823111at2759"/>
<proteinExistence type="predicted"/>